<reference evidence="6" key="2">
    <citation type="submission" date="2016-10" db="EMBL/GenBank/DDBJ databases">
        <authorList>
            <person name="Varghese N."/>
            <person name="Submissions S."/>
        </authorList>
    </citation>
    <scope>NUCLEOTIDE SEQUENCE [LARGE SCALE GENOMIC DNA]</scope>
    <source>
        <strain evidence="6">DSM 24204</strain>
    </source>
</reference>
<dbReference type="EMBL" id="JASAVS010000005">
    <property type="protein sequence ID" value="MDP8085047.1"/>
    <property type="molecule type" value="Genomic_DNA"/>
</dbReference>
<sequence length="203" mass="23891">MNIKQLDAVLGDEEDTISRMANDLERGEKQMKEIEIEYMATLKDHLEAYTTYEKTTVFHKVDKVVAILAMLFGVSLGIYTFYIHLSDEFIIYAFLFILIGLLDFMGFLAIGKLIYIIRFKMTDKFKHIQKVRFSNTGIHYETNNIKSDIEWRFYNDFLESDNTLILIVGKKQYSVIPKSSFNEGDYIILKDFLVEEFNQRQIK</sequence>
<protein>
    <submittedName>
        <fullName evidence="4">YcxB family protein</fullName>
    </submittedName>
    <submittedName>
        <fullName evidence="5">YcxB-like protein</fullName>
    </submittedName>
</protein>
<dbReference type="Proteomes" id="UP000198883">
    <property type="component" value="Unassembled WGS sequence"/>
</dbReference>
<evidence type="ECO:0000313" key="5">
    <source>
        <dbReference type="EMBL" id="SEM15133.1"/>
    </source>
</evidence>
<keyword evidence="2" id="KW-1133">Transmembrane helix</keyword>
<evidence type="ECO:0000256" key="2">
    <source>
        <dbReference type="SAM" id="Phobius"/>
    </source>
</evidence>
<dbReference type="InterPro" id="IPR025588">
    <property type="entry name" value="YcxB-like_C"/>
</dbReference>
<keyword evidence="2" id="KW-0812">Transmembrane</keyword>
<name>A0A1H7W0W9_9PAST</name>
<evidence type="ECO:0000313" key="7">
    <source>
        <dbReference type="Proteomes" id="UP001224812"/>
    </source>
</evidence>
<proteinExistence type="predicted"/>
<organism evidence="5 6">
    <name type="scientific">Phocoenobacter skyensis</name>
    <dbReference type="NCBI Taxonomy" id="97481"/>
    <lineage>
        <taxon>Bacteria</taxon>
        <taxon>Pseudomonadati</taxon>
        <taxon>Pseudomonadota</taxon>
        <taxon>Gammaproteobacteria</taxon>
        <taxon>Pasteurellales</taxon>
        <taxon>Pasteurellaceae</taxon>
        <taxon>Phocoenobacter</taxon>
    </lineage>
</organism>
<gene>
    <name evidence="4" type="ORF">QJT92_03775</name>
    <name evidence="5" type="ORF">SAMN05444853_10678</name>
</gene>
<dbReference type="Proteomes" id="UP001224812">
    <property type="component" value="Unassembled WGS sequence"/>
</dbReference>
<reference evidence="5" key="1">
    <citation type="submission" date="2016-10" db="EMBL/GenBank/DDBJ databases">
        <authorList>
            <person name="de Groot N.N."/>
        </authorList>
    </citation>
    <scope>NUCLEOTIDE SEQUENCE [LARGE SCALE GENOMIC DNA]</scope>
    <source>
        <strain evidence="5">DSM 24204</strain>
    </source>
</reference>
<feature type="coiled-coil region" evidence="1">
    <location>
        <begin position="17"/>
        <end position="44"/>
    </location>
</feature>
<dbReference type="EMBL" id="FOBN01000006">
    <property type="protein sequence ID" value="SEM15133.1"/>
    <property type="molecule type" value="Genomic_DNA"/>
</dbReference>
<evidence type="ECO:0000256" key="1">
    <source>
        <dbReference type="SAM" id="Coils"/>
    </source>
</evidence>
<dbReference type="AlphaFoldDB" id="A0A1H7W0W9"/>
<evidence type="ECO:0000313" key="6">
    <source>
        <dbReference type="Proteomes" id="UP000198883"/>
    </source>
</evidence>
<feature type="domain" description="YcxB-like C-terminal" evidence="3">
    <location>
        <begin position="133"/>
        <end position="193"/>
    </location>
</feature>
<dbReference type="GeneID" id="83543637"/>
<keyword evidence="2" id="KW-0472">Membrane</keyword>
<evidence type="ECO:0000259" key="3">
    <source>
        <dbReference type="Pfam" id="PF14317"/>
    </source>
</evidence>
<dbReference type="RefSeq" id="WP_090921170.1">
    <property type="nucleotide sequence ID" value="NZ_CP016180.1"/>
</dbReference>
<keyword evidence="1" id="KW-0175">Coiled coil</keyword>
<keyword evidence="7" id="KW-1185">Reference proteome</keyword>
<reference evidence="4 7" key="3">
    <citation type="journal article" date="2023" name="Front. Microbiol.">
        <title>Phylogeography and host specificity of Pasteurellaceae pathogenic to sea-farmed fish in the north-east Atlantic.</title>
        <authorList>
            <person name="Gulla S."/>
            <person name="Colquhoun D.J."/>
            <person name="Olsen A.B."/>
            <person name="Spilsberg B."/>
            <person name="Lagesen K."/>
            <person name="Aakesson C.P."/>
            <person name="Strom S."/>
            <person name="Manji F."/>
            <person name="Birkbeck T.H."/>
            <person name="Nilsen H.K."/>
        </authorList>
    </citation>
    <scope>NUCLEOTIDE SEQUENCE [LARGE SCALE GENOMIC DNA]</scope>
    <source>
        <strain evidence="4 7">VIO11850</strain>
    </source>
</reference>
<feature type="transmembrane region" description="Helical" evidence="2">
    <location>
        <begin position="64"/>
        <end position="83"/>
    </location>
</feature>
<accession>A0A1H7W0W9</accession>
<evidence type="ECO:0000313" key="4">
    <source>
        <dbReference type="EMBL" id="MDP8085047.1"/>
    </source>
</evidence>
<feature type="transmembrane region" description="Helical" evidence="2">
    <location>
        <begin position="89"/>
        <end position="117"/>
    </location>
</feature>
<dbReference type="Pfam" id="PF14317">
    <property type="entry name" value="YcxB"/>
    <property type="match status" value="1"/>
</dbReference>